<dbReference type="RefSeq" id="WP_077809074.1">
    <property type="nucleotide sequence ID" value="NZ_CP150496.1"/>
</dbReference>
<reference evidence="2 3" key="1">
    <citation type="submission" date="2024-03" db="EMBL/GenBank/DDBJ databases">
        <authorList>
            <person name="Cao K."/>
        </authorList>
    </citation>
    <scope>NUCLEOTIDE SEQUENCE [LARGE SCALE GENOMIC DNA]</scope>
    <source>
        <strain evidence="2 3">MCCC 1K00696</strain>
    </source>
</reference>
<gene>
    <name evidence="2" type="ORF">WG950_03250</name>
</gene>
<evidence type="ECO:0000313" key="2">
    <source>
        <dbReference type="EMBL" id="WYW56282.1"/>
    </source>
</evidence>
<accession>A0ABZ2TWI1</accession>
<dbReference type="EMBL" id="CP150496">
    <property type="protein sequence ID" value="WYW56282.1"/>
    <property type="molecule type" value="Genomic_DNA"/>
</dbReference>
<feature type="signal peptide" evidence="1">
    <location>
        <begin position="1"/>
        <end position="23"/>
    </location>
</feature>
<sequence>MKNFKTIIAVLAISLSTVFTATATDPVLKKTKENSNLRTEMSSYLGNKIPVVLKQTTSAEVSFIINNKNEIVVLSVDSKVSELNTYLKSKFNYKKVNLKGIKKGEIYLMPLKFEIK</sequence>
<organism evidence="2 3">
    <name type="scientific">Polaribacter marinaquae</name>
    <dbReference type="NCBI Taxonomy" id="1642819"/>
    <lineage>
        <taxon>Bacteria</taxon>
        <taxon>Pseudomonadati</taxon>
        <taxon>Bacteroidota</taxon>
        <taxon>Flavobacteriia</taxon>
        <taxon>Flavobacteriales</taxon>
        <taxon>Flavobacteriaceae</taxon>
    </lineage>
</organism>
<keyword evidence="1" id="KW-0732">Signal</keyword>
<evidence type="ECO:0008006" key="4">
    <source>
        <dbReference type="Google" id="ProtNLM"/>
    </source>
</evidence>
<name>A0ABZ2TWI1_9FLAO</name>
<evidence type="ECO:0000313" key="3">
    <source>
        <dbReference type="Proteomes" id="UP001491088"/>
    </source>
</evidence>
<proteinExistence type="predicted"/>
<feature type="chain" id="PRO_5046763928" description="TonB C-terminal domain-containing protein" evidence="1">
    <location>
        <begin position="24"/>
        <end position="116"/>
    </location>
</feature>
<protein>
    <recommendedName>
        <fullName evidence="4">TonB C-terminal domain-containing protein</fullName>
    </recommendedName>
</protein>
<evidence type="ECO:0000256" key="1">
    <source>
        <dbReference type="SAM" id="SignalP"/>
    </source>
</evidence>
<keyword evidence="3" id="KW-1185">Reference proteome</keyword>
<dbReference type="Proteomes" id="UP001491088">
    <property type="component" value="Chromosome"/>
</dbReference>